<evidence type="ECO:0000256" key="1">
    <source>
        <dbReference type="ARBA" id="ARBA00004286"/>
    </source>
</evidence>
<evidence type="ECO:0000256" key="5">
    <source>
        <dbReference type="ARBA" id="ARBA00022776"/>
    </source>
</evidence>
<accession>A0AAD7HKP4</accession>
<dbReference type="GO" id="GO:0007076">
    <property type="term" value="P:mitotic chromosome condensation"/>
    <property type="evidence" value="ECO:0007669"/>
    <property type="project" value="InterPro"/>
</dbReference>
<keyword evidence="5" id="KW-0498">Mitosis</keyword>
<feature type="domain" description="Nuclear condensin complex subunit 3 C-terminal" evidence="9">
    <location>
        <begin position="613"/>
        <end position="897"/>
    </location>
</feature>
<proteinExistence type="inferred from homology"/>
<keyword evidence="3" id="KW-0158">Chromosome</keyword>
<dbReference type="SUPFAM" id="SSF48371">
    <property type="entry name" value="ARM repeat"/>
    <property type="match status" value="1"/>
</dbReference>
<evidence type="ECO:0000256" key="3">
    <source>
        <dbReference type="ARBA" id="ARBA00022454"/>
    </source>
</evidence>
<keyword evidence="4" id="KW-0132">Cell division</keyword>
<dbReference type="GO" id="GO:0000796">
    <property type="term" value="C:condensin complex"/>
    <property type="evidence" value="ECO:0007669"/>
    <property type="project" value="InterPro"/>
</dbReference>
<feature type="region of interest" description="Disordered" evidence="8">
    <location>
        <begin position="556"/>
        <end position="602"/>
    </location>
</feature>
<dbReference type="GO" id="GO:0051301">
    <property type="term" value="P:cell division"/>
    <property type="evidence" value="ECO:0007669"/>
    <property type="project" value="UniProtKB-KW"/>
</dbReference>
<evidence type="ECO:0000313" key="10">
    <source>
        <dbReference type="EMBL" id="KAJ7722735.1"/>
    </source>
</evidence>
<evidence type="ECO:0000256" key="4">
    <source>
        <dbReference type="ARBA" id="ARBA00022618"/>
    </source>
</evidence>
<name>A0AAD7HKP4_9AGAR</name>
<dbReference type="Gene3D" id="1.25.10.10">
    <property type="entry name" value="Leucine-rich Repeat Variant"/>
    <property type="match status" value="1"/>
</dbReference>
<comment type="similarity">
    <text evidence="2">Belongs to the CND3 (condensin subunit 3) family.</text>
</comment>
<keyword evidence="6" id="KW-0226">DNA condensation</keyword>
<dbReference type="AlphaFoldDB" id="A0AAD7HKP4"/>
<evidence type="ECO:0000256" key="2">
    <source>
        <dbReference type="ARBA" id="ARBA00006533"/>
    </source>
</evidence>
<dbReference type="InterPro" id="IPR016024">
    <property type="entry name" value="ARM-type_fold"/>
</dbReference>
<comment type="subcellular location">
    <subcellularLocation>
        <location evidence="1">Chromosome</location>
    </subcellularLocation>
</comment>
<dbReference type="Pfam" id="PF12719">
    <property type="entry name" value="Cnd3"/>
    <property type="match status" value="1"/>
</dbReference>
<dbReference type="InterPro" id="IPR011989">
    <property type="entry name" value="ARM-like"/>
</dbReference>
<evidence type="ECO:0000256" key="8">
    <source>
        <dbReference type="SAM" id="MobiDB-lite"/>
    </source>
</evidence>
<evidence type="ECO:0000256" key="7">
    <source>
        <dbReference type="ARBA" id="ARBA00023306"/>
    </source>
</evidence>
<dbReference type="EMBL" id="JARJLG010000254">
    <property type="protein sequence ID" value="KAJ7722735.1"/>
    <property type="molecule type" value="Genomic_DNA"/>
</dbReference>
<dbReference type="PANTHER" id="PTHR14418:SF5">
    <property type="entry name" value="CONDENSIN COMPLEX SUBUNIT 3"/>
    <property type="match status" value="1"/>
</dbReference>
<keyword evidence="11" id="KW-1185">Reference proteome</keyword>
<protein>
    <submittedName>
        <fullName evidence="10">Nuclear condensing complex subunit</fullName>
    </submittedName>
</protein>
<feature type="region of interest" description="Disordered" evidence="8">
    <location>
        <begin position="984"/>
        <end position="1020"/>
    </location>
</feature>
<dbReference type="PANTHER" id="PTHR14418">
    <property type="entry name" value="CONDENSIN COMPLEX SUBUNIT 3-RELATED"/>
    <property type="match status" value="1"/>
</dbReference>
<gene>
    <name evidence="10" type="ORF">DFH07DRAFT_285014</name>
</gene>
<keyword evidence="7" id="KW-0131">Cell cycle</keyword>
<sequence>MPGRVATPVDLRTTFSRIFDQVQTSTVNHQKNFIALHKLHLEAAKRTVVVESGTKLVGEREFEAVFLDMLSRVLPVKKGATNADRVVRFVGGYVHFINDREDKDEDEDNEENDTTASRFTAKLLKFLLKGFQAKDKVVRYRVIFLSSEMLGQLGELDEEIYQDLRTALLDRIHDKEAMVRVQVVIALSKMAGSGGSSDPDEQAVLNVLWETLSSDNSADVRRAVLCNMPVSADTIPALLLRSRDTEATVRKLLFSNVLEKAATTEYGNPRKLTIAEREIIVRNGLGDREKTVRAAAATLLGTWIDVLGDDDTKAEEELATRLADVNISEPGEKPSLTAEEKQQKIVKTLTTFLSMFDLTVVSPDAGGEMLCGKLPSDALRSVFDTRPDIFEDLYFDDAFFANLTMERIFIARVFVDHCISLEDKGRGEQKMESAGIPVVTSCAFRIQAGYNDLVVAEEEMEALRQNGRDDDEKEEARLAKEFTVSEMLRLAVNLDYSDEIGRRKMFALVRDMLTRPTLPLDLVPRCLDVLRQLSPDERDLIRVVVEIVQDLRVPGDEEDDLGAADQSQDSINLDGDADASFSSQRTAASKKPVKAREDMSPEEQMRTDLIDMRCLSLCIGMLERVNGTLEENSTLQGLLADLIVPAVKCKDEQLRKMGLIALGLFCLIAKSLALKSLPLFVSQAEANVPEALRLNLLKIIFDLLMVHGGTILAPGGEYAESIPTFLMTQLTKESDKDDTSPKVLALLGTGIAKLILAGMINDEKTVESLLMVYFSPYNAENQELKQCVAFFAPVYSHSSARNQRVMRDIFTSVFVKLSKLHQVLEDDEEVVDLMQVAGMWLYWTDPFQVHGRTGDAGDPLIQFEMAVNIIRSLLKNSENLTKDDKKILCQMLGKLHIPDEVDVDNIRTLKLLMHTLNLRRPLRDATSNNTFKKFDAAISKKFEKELQDFDEDEYRKLEELKDLFEFLDDIVPEDDGEVINIDAKKKGRKRRSDSIMSTITDGDDVSVASSTRGKSKPKAK</sequence>
<organism evidence="10 11">
    <name type="scientific">Mycena maculata</name>
    <dbReference type="NCBI Taxonomy" id="230809"/>
    <lineage>
        <taxon>Eukaryota</taxon>
        <taxon>Fungi</taxon>
        <taxon>Dikarya</taxon>
        <taxon>Basidiomycota</taxon>
        <taxon>Agaricomycotina</taxon>
        <taxon>Agaricomycetes</taxon>
        <taxon>Agaricomycetidae</taxon>
        <taxon>Agaricales</taxon>
        <taxon>Marasmiineae</taxon>
        <taxon>Mycenaceae</taxon>
        <taxon>Mycena</taxon>
    </lineage>
</organism>
<comment type="caution">
    <text evidence="10">The sequence shown here is derived from an EMBL/GenBank/DDBJ whole genome shotgun (WGS) entry which is preliminary data.</text>
</comment>
<evidence type="ECO:0000259" key="9">
    <source>
        <dbReference type="Pfam" id="PF12719"/>
    </source>
</evidence>
<evidence type="ECO:0000313" key="11">
    <source>
        <dbReference type="Proteomes" id="UP001215280"/>
    </source>
</evidence>
<dbReference type="Proteomes" id="UP001215280">
    <property type="component" value="Unassembled WGS sequence"/>
</dbReference>
<reference evidence="10" key="1">
    <citation type="submission" date="2023-03" db="EMBL/GenBank/DDBJ databases">
        <title>Massive genome expansion in bonnet fungi (Mycena s.s.) driven by repeated elements and novel gene families across ecological guilds.</title>
        <authorList>
            <consortium name="Lawrence Berkeley National Laboratory"/>
            <person name="Harder C.B."/>
            <person name="Miyauchi S."/>
            <person name="Viragh M."/>
            <person name="Kuo A."/>
            <person name="Thoen E."/>
            <person name="Andreopoulos B."/>
            <person name="Lu D."/>
            <person name="Skrede I."/>
            <person name="Drula E."/>
            <person name="Henrissat B."/>
            <person name="Morin E."/>
            <person name="Kohler A."/>
            <person name="Barry K."/>
            <person name="LaButti K."/>
            <person name="Morin E."/>
            <person name="Salamov A."/>
            <person name="Lipzen A."/>
            <person name="Mereny Z."/>
            <person name="Hegedus B."/>
            <person name="Baldrian P."/>
            <person name="Stursova M."/>
            <person name="Weitz H."/>
            <person name="Taylor A."/>
            <person name="Grigoriev I.V."/>
            <person name="Nagy L.G."/>
            <person name="Martin F."/>
            <person name="Kauserud H."/>
        </authorList>
    </citation>
    <scope>NUCLEOTIDE SEQUENCE</scope>
    <source>
        <strain evidence="10">CBHHK188m</strain>
    </source>
</reference>
<dbReference type="InterPro" id="IPR027165">
    <property type="entry name" value="CND3"/>
</dbReference>
<dbReference type="GO" id="GO:0000793">
    <property type="term" value="C:condensed chromosome"/>
    <property type="evidence" value="ECO:0007669"/>
    <property type="project" value="TreeGrafter"/>
</dbReference>
<dbReference type="InterPro" id="IPR025977">
    <property type="entry name" value="Cnd3_C"/>
</dbReference>
<evidence type="ECO:0000256" key="6">
    <source>
        <dbReference type="ARBA" id="ARBA00023067"/>
    </source>
</evidence>